<keyword evidence="7 12" id="KW-0812">Transmembrane</keyword>
<dbReference type="InterPro" id="IPR006153">
    <property type="entry name" value="Cation/H_exchanger_TM"/>
</dbReference>
<keyword evidence="9 12" id="KW-1133">Transmembrane helix</keyword>
<comment type="function">
    <text evidence="12">Pore-forming subunit of a potassium efflux system that confers protection against electrophiles. Catalyzes K(+)/H(+) antiport.</text>
</comment>
<dbReference type="PANTHER" id="PTHR46157:SF4">
    <property type="entry name" value="K(+) EFFLUX ANTIPORTER 3, CHLOROPLASTIC"/>
    <property type="match status" value="1"/>
</dbReference>
<comment type="subcellular location">
    <subcellularLocation>
        <location evidence="12">Cell inner membrane</location>
        <topology evidence="12">Multi-pass membrane protein</topology>
    </subcellularLocation>
    <subcellularLocation>
        <location evidence="1">Membrane</location>
        <topology evidence="1">Multi-pass membrane protein</topology>
    </subcellularLocation>
</comment>
<organism evidence="14 15">
    <name type="scientific">Candidatus Pantoea formicae</name>
    <dbReference type="NCBI Taxonomy" id="2608355"/>
    <lineage>
        <taxon>Bacteria</taxon>
        <taxon>Pseudomonadati</taxon>
        <taxon>Pseudomonadota</taxon>
        <taxon>Gammaproteobacteria</taxon>
        <taxon>Enterobacterales</taxon>
        <taxon>Erwiniaceae</taxon>
        <taxon>Pantoea</taxon>
    </lineage>
</organism>
<evidence type="ECO:0000256" key="10">
    <source>
        <dbReference type="ARBA" id="ARBA00023065"/>
    </source>
</evidence>
<dbReference type="InterPro" id="IPR020884">
    <property type="entry name" value="K_H_efflux_KefB"/>
</dbReference>
<evidence type="ECO:0000313" key="14">
    <source>
        <dbReference type="EMBL" id="NIF03162.1"/>
    </source>
</evidence>
<keyword evidence="6 12" id="KW-0633">Potassium transport</keyword>
<comment type="similarity">
    <text evidence="12">Belongs to the monovalent cation:proton antiporter 2 (CPA2) transporter (TC 2.A.37) family. KefB subfamily.</text>
</comment>
<comment type="caution">
    <text evidence="12">Lacks conserved residue(s) required for the propagation of feature annotation.</text>
</comment>
<dbReference type="Gene3D" id="1.20.1530.20">
    <property type="match status" value="1"/>
</dbReference>
<feature type="transmembrane region" description="Helical" evidence="12">
    <location>
        <begin position="87"/>
        <end position="107"/>
    </location>
</feature>
<dbReference type="InterPro" id="IPR036291">
    <property type="entry name" value="NAD(P)-bd_dom_sf"/>
</dbReference>
<reference evidence="14 15" key="1">
    <citation type="journal article" date="2019" name="bioRxiv">
        <title>Bacteria contribute to plant secondary compound degradation in a generalist herbivore system.</title>
        <authorList>
            <person name="Francoeur C.B."/>
            <person name="Khadempour L."/>
            <person name="Moreira-Soto R.D."/>
            <person name="Gotting K."/>
            <person name="Book A.J."/>
            <person name="Pinto-Tomas A.A."/>
            <person name="Keefover-Ring K."/>
            <person name="Currie C.R."/>
        </authorList>
    </citation>
    <scope>NUCLEOTIDE SEQUENCE [LARGE SCALE GENOMIC DNA]</scope>
    <source>
        <strain evidence="14 15">Acro-805</strain>
    </source>
</reference>
<feature type="transmembrane region" description="Helical" evidence="12">
    <location>
        <begin position="294"/>
        <end position="312"/>
    </location>
</feature>
<dbReference type="PRINTS" id="PR00335">
    <property type="entry name" value="KUPTAKETRKA"/>
</dbReference>
<sequence length="600" mass="65490">MEGQTLLTAGVIYLVAAVLIVPIAARLGIGAVLGYLLAGIAIGPWGLGFISDVDEILHFSELGVVFLMFIIGLELNPAKLWALRRSIFGVGAAQVLVSAAILGVLLWLTDFSWQAAVIGGIGLAMSSTAMALQLMRDKGMNRSEAGQLGFSVLLFQDLAVIPALALVPLLAGGDSGHVDWLKVGMKVLAFAGMLVGGRYLLRPIFRFIAASGVREVFTAASLLLVLGSALFMDALGLSMALGTFIAGILLAESEYRHELEVAIEPFKGLLLGLFFISVGMALNLGVLYTHIVEIVLGVVILVAVKTLVLYVLGRIYGLRSSERLQFAGVLSQGGEFAFVLFSAASSAKLFSGDQLPLLLVTVTLSMMTTPLLMQGVDKILARRFNEPDDSSEKPFVEDDQPQVIVVGFGRFGQVVGRLLMANNKRITVLERDISAVSLMRKYGYKVYYGDATELELLRAAGAENAQSIVITCNDPEDSMSIVHLCQQHFPQLEILARARGRVEAHELLQAGVTLFSRETFSSALELGRKTLISLGMHPHQAQRAQQHFRRLDMRMLRELVPSHDDSAQVSRVREARRELEDIFQREMQHEKRQIDGWDDE</sequence>
<dbReference type="NCBIfam" id="TIGR00932">
    <property type="entry name" value="2a37"/>
    <property type="match status" value="1"/>
</dbReference>
<feature type="transmembrane region" description="Helical" evidence="12">
    <location>
        <begin position="147"/>
        <end position="171"/>
    </location>
</feature>
<evidence type="ECO:0000256" key="2">
    <source>
        <dbReference type="ARBA" id="ARBA00022448"/>
    </source>
</evidence>
<keyword evidence="5 12" id="KW-0997">Cell inner membrane</keyword>
<evidence type="ECO:0000256" key="1">
    <source>
        <dbReference type="ARBA" id="ARBA00004141"/>
    </source>
</evidence>
<comment type="subunit">
    <text evidence="12">Interacts with the regulatory subunit KefG.</text>
</comment>
<dbReference type="InterPro" id="IPR006036">
    <property type="entry name" value="K_uptake_TrkA"/>
</dbReference>
<dbReference type="InterPro" id="IPR004771">
    <property type="entry name" value="K/H_exchanger"/>
</dbReference>
<name>A0ABX0R1R2_9GAMM</name>
<proteinExistence type="inferred from homology"/>
<dbReference type="Pfam" id="PF00999">
    <property type="entry name" value="Na_H_Exchanger"/>
    <property type="match status" value="1"/>
</dbReference>
<dbReference type="InterPro" id="IPR038770">
    <property type="entry name" value="Na+/solute_symporter_sf"/>
</dbReference>
<comment type="caution">
    <text evidence="14">The sequence shown here is derived from an EMBL/GenBank/DDBJ whole genome shotgun (WGS) entry which is preliminary data.</text>
</comment>
<keyword evidence="4 12" id="KW-1003">Cell membrane</keyword>
<dbReference type="RefSeq" id="WP_167143182.1">
    <property type="nucleotide sequence ID" value="NZ_VWXD01000014.1"/>
</dbReference>
<dbReference type="SUPFAM" id="SSF51735">
    <property type="entry name" value="NAD(P)-binding Rossmann-fold domains"/>
    <property type="match status" value="1"/>
</dbReference>
<keyword evidence="3 12" id="KW-0050">Antiport</keyword>
<dbReference type="HAMAP" id="MF_01412">
    <property type="entry name" value="K_H_efflux_KefB"/>
    <property type="match status" value="1"/>
</dbReference>
<keyword evidence="10 12" id="KW-0406">Ion transport</keyword>
<feature type="transmembrane region" description="Helical" evidence="12">
    <location>
        <begin position="6"/>
        <end position="25"/>
    </location>
</feature>
<feature type="domain" description="RCK N-terminal" evidence="13">
    <location>
        <begin position="400"/>
        <end position="519"/>
    </location>
</feature>
<keyword evidence="15" id="KW-1185">Reference proteome</keyword>
<gene>
    <name evidence="12 14" type="primary">kefB</name>
    <name evidence="14" type="ORF">F3J38_24475</name>
</gene>
<evidence type="ECO:0000256" key="5">
    <source>
        <dbReference type="ARBA" id="ARBA00022519"/>
    </source>
</evidence>
<dbReference type="InterPro" id="IPR003148">
    <property type="entry name" value="RCK_N"/>
</dbReference>
<accession>A0ABX0R1R2</accession>
<evidence type="ECO:0000256" key="7">
    <source>
        <dbReference type="ARBA" id="ARBA00022692"/>
    </source>
</evidence>
<evidence type="ECO:0000259" key="13">
    <source>
        <dbReference type="PROSITE" id="PS51201"/>
    </source>
</evidence>
<feature type="transmembrane region" description="Helical" evidence="12">
    <location>
        <begin position="56"/>
        <end position="75"/>
    </location>
</feature>
<protein>
    <recommendedName>
        <fullName evidence="12">Glutathione-regulated potassium-efflux system protein KefB</fullName>
    </recommendedName>
    <alternativeName>
        <fullName evidence="12">K(+)/H(+) antiporter</fullName>
    </alternativeName>
</protein>
<evidence type="ECO:0000256" key="9">
    <source>
        <dbReference type="ARBA" id="ARBA00022989"/>
    </source>
</evidence>
<dbReference type="NCBIfam" id="NF002973">
    <property type="entry name" value="PRK03659.1"/>
    <property type="match status" value="1"/>
</dbReference>
<keyword evidence="11 12" id="KW-0472">Membrane</keyword>
<evidence type="ECO:0000256" key="11">
    <source>
        <dbReference type="ARBA" id="ARBA00023136"/>
    </source>
</evidence>
<keyword evidence="2 12" id="KW-0813">Transport</keyword>
<evidence type="ECO:0000256" key="8">
    <source>
        <dbReference type="ARBA" id="ARBA00022958"/>
    </source>
</evidence>
<dbReference type="Proteomes" id="UP000780690">
    <property type="component" value="Unassembled WGS sequence"/>
</dbReference>
<evidence type="ECO:0000256" key="12">
    <source>
        <dbReference type="HAMAP-Rule" id="MF_01412"/>
    </source>
</evidence>
<dbReference type="Gene3D" id="3.40.50.720">
    <property type="entry name" value="NAD(P)-binding Rossmann-like Domain"/>
    <property type="match status" value="1"/>
</dbReference>
<evidence type="ECO:0000256" key="3">
    <source>
        <dbReference type="ARBA" id="ARBA00022449"/>
    </source>
</evidence>
<evidence type="ECO:0000313" key="15">
    <source>
        <dbReference type="Proteomes" id="UP000780690"/>
    </source>
</evidence>
<dbReference type="PANTHER" id="PTHR46157">
    <property type="entry name" value="K(+) EFFLUX ANTIPORTER 3, CHLOROPLASTIC"/>
    <property type="match status" value="1"/>
</dbReference>
<keyword evidence="8 12" id="KW-0630">Potassium</keyword>
<feature type="transmembrane region" description="Helical" evidence="12">
    <location>
        <begin position="113"/>
        <end position="135"/>
    </location>
</feature>
<feature type="transmembrane region" description="Helical" evidence="12">
    <location>
        <begin position="183"/>
        <end position="201"/>
    </location>
</feature>
<evidence type="ECO:0000256" key="4">
    <source>
        <dbReference type="ARBA" id="ARBA00022475"/>
    </source>
</evidence>
<evidence type="ECO:0000256" key="6">
    <source>
        <dbReference type="ARBA" id="ARBA00022538"/>
    </source>
</evidence>
<dbReference type="EMBL" id="VWXD01000014">
    <property type="protein sequence ID" value="NIF03162.1"/>
    <property type="molecule type" value="Genomic_DNA"/>
</dbReference>
<feature type="transmembrane region" description="Helical" evidence="12">
    <location>
        <begin position="268"/>
        <end position="288"/>
    </location>
</feature>
<dbReference type="Pfam" id="PF02254">
    <property type="entry name" value="TrkA_N"/>
    <property type="match status" value="1"/>
</dbReference>
<feature type="transmembrane region" description="Helical" evidence="12">
    <location>
        <begin position="32"/>
        <end position="50"/>
    </location>
</feature>
<dbReference type="PROSITE" id="PS51201">
    <property type="entry name" value="RCK_N"/>
    <property type="match status" value="1"/>
</dbReference>